<gene>
    <name evidence="1" type="ORF">C8259_08910</name>
</gene>
<sequence>MTDSPIVSAADQHRMQAKAALHRAPNLADRAAISTQATAHALLAIEARLGELVEEQRIRTALGIVGIASDSSAAGIECAYVLARSVADIGVRGIADLADEIARAHRTGDTVADATDDPGESNA</sequence>
<reference evidence="1 2" key="1">
    <citation type="submission" date="2018-02" db="EMBL/GenBank/DDBJ databases">
        <title>8 Nocardia nova and 1 Nocardia cyriacigeorgica strain used for evolution to TMP-SMX.</title>
        <authorList>
            <person name="Mehta H."/>
            <person name="Weng J."/>
            <person name="Shamoo Y."/>
        </authorList>
    </citation>
    <scope>NUCLEOTIDE SEQUENCE [LARGE SCALE GENOMIC DNA]</scope>
    <source>
        <strain evidence="1 2">ATCC 33727</strain>
    </source>
</reference>
<dbReference type="RefSeq" id="WP_063030156.1">
    <property type="nucleotide sequence ID" value="NZ_PYHS01000004.1"/>
</dbReference>
<dbReference type="Proteomes" id="UP000241647">
    <property type="component" value="Unassembled WGS sequence"/>
</dbReference>
<accession>A0A2T2Z888</accession>
<protein>
    <submittedName>
        <fullName evidence="1">Uncharacterized protein</fullName>
    </submittedName>
</protein>
<comment type="caution">
    <text evidence="1">The sequence shown here is derived from an EMBL/GenBank/DDBJ whole genome shotgun (WGS) entry which is preliminary data.</text>
</comment>
<proteinExistence type="predicted"/>
<evidence type="ECO:0000313" key="1">
    <source>
        <dbReference type="EMBL" id="PSR63961.1"/>
    </source>
</evidence>
<organism evidence="1 2">
    <name type="scientific">Nocardia nova</name>
    <dbReference type="NCBI Taxonomy" id="37330"/>
    <lineage>
        <taxon>Bacteria</taxon>
        <taxon>Bacillati</taxon>
        <taxon>Actinomycetota</taxon>
        <taxon>Actinomycetes</taxon>
        <taxon>Mycobacteriales</taxon>
        <taxon>Nocardiaceae</taxon>
        <taxon>Nocardia</taxon>
    </lineage>
</organism>
<dbReference type="AlphaFoldDB" id="A0A2T2Z888"/>
<name>A0A2T2Z888_9NOCA</name>
<evidence type="ECO:0000313" key="2">
    <source>
        <dbReference type="Proteomes" id="UP000241647"/>
    </source>
</evidence>
<dbReference type="EMBL" id="PYHS01000004">
    <property type="protein sequence ID" value="PSR63961.1"/>
    <property type="molecule type" value="Genomic_DNA"/>
</dbReference>